<gene>
    <name evidence="4" type="ORF">SAMN05444342_3020</name>
    <name evidence="3" type="ORF">ZOD2009_14346</name>
</gene>
<dbReference type="STRING" id="797209.GCA_000376445_03384"/>
<sequence length="571" mass="60113">MTDRRRYLLIGLAVFLVGVAMRTLPLHWTSLPYNVDGYHFAALARKAGAAGHLAAAGRFLNPDEYVFAAYLTGVSQATGAGPLAVSQFLVAVIGTVPALVVVSVVRRVCARRDWKPSHTRIAATLAGLALAAEGVYLGRSAAVSSEMLGHALVLVTVIAFYRALRTERPAWMALTLVSVAFLPFTHNLGAMVAALALLAVFVRSLRRPTTRRVAFGIVVLVGFWTFTVAYYQFTGLAEASYVSSLPGLFLAWLVFLVAFVSLLPSVGTTVQRLVPAGLIVGVVTLLVANHFLPIFPGTAGTDALQLALLLPIAGIGLLAAWGLPRASDAGGPAVVVGSLLAAPLVLIGFALTGSLTHEYESLAVRSQIFTHFSMCALASLAVVDVGVRRTSKTAVRTAVRRLAVPLLALCVVASVPVAFAGLHATSAQPTVTPSEFATATFASNEIDGGWVGDGHVVILSTNYYPGRADARYTPLYGWLHGNGPPPNCPVVAQRSWTTVGAQLFPSSPTAVTTRRYDRWVARRNVVYSAHGRDPLVITTPRGSGTCSVDTGRGPAAGLSATGSGRGNVTRR</sequence>
<organism evidence="3 5">
    <name type="scientific">Haladaptatus paucihalophilus DX253</name>
    <dbReference type="NCBI Taxonomy" id="797209"/>
    <lineage>
        <taxon>Archaea</taxon>
        <taxon>Methanobacteriati</taxon>
        <taxon>Methanobacteriota</taxon>
        <taxon>Stenosarchaea group</taxon>
        <taxon>Halobacteria</taxon>
        <taxon>Halobacteriales</taxon>
        <taxon>Haladaptataceae</taxon>
        <taxon>Haladaptatus</taxon>
    </lineage>
</organism>
<reference evidence="6" key="2">
    <citation type="submission" date="2016-11" db="EMBL/GenBank/DDBJ databases">
        <authorList>
            <person name="Varghese N."/>
            <person name="Submissions S."/>
        </authorList>
    </citation>
    <scope>NUCLEOTIDE SEQUENCE [LARGE SCALE GENOMIC DNA]</scope>
    <source>
        <strain evidence="6">DX253</strain>
    </source>
</reference>
<evidence type="ECO:0000313" key="5">
    <source>
        <dbReference type="Proteomes" id="UP000003751"/>
    </source>
</evidence>
<evidence type="ECO:0000256" key="1">
    <source>
        <dbReference type="SAM" id="MobiDB-lite"/>
    </source>
</evidence>
<feature type="transmembrane region" description="Helical" evidence="2">
    <location>
        <begin position="147"/>
        <end position="164"/>
    </location>
</feature>
<evidence type="ECO:0000313" key="6">
    <source>
        <dbReference type="Proteomes" id="UP000184203"/>
    </source>
</evidence>
<feature type="transmembrane region" description="Helical" evidence="2">
    <location>
        <begin position="399"/>
        <end position="422"/>
    </location>
</feature>
<dbReference type="Proteomes" id="UP000003751">
    <property type="component" value="Unassembled WGS sequence"/>
</dbReference>
<feature type="transmembrane region" description="Helical" evidence="2">
    <location>
        <begin position="7"/>
        <end position="28"/>
    </location>
</feature>
<keyword evidence="2" id="KW-0812">Transmembrane</keyword>
<feature type="transmembrane region" description="Helical" evidence="2">
    <location>
        <begin position="368"/>
        <end position="387"/>
    </location>
</feature>
<dbReference type="PATRIC" id="fig|797209.4.peg.2827"/>
<dbReference type="AlphaFoldDB" id="E7QVN3"/>
<dbReference type="eggNOG" id="arCOG08157">
    <property type="taxonomic scope" value="Archaea"/>
</dbReference>
<feature type="transmembrane region" description="Helical" evidence="2">
    <location>
        <begin position="335"/>
        <end position="356"/>
    </location>
</feature>
<dbReference type="EMBL" id="AEMG01000015">
    <property type="protein sequence ID" value="EFW91296.1"/>
    <property type="molecule type" value="Genomic_DNA"/>
</dbReference>
<evidence type="ECO:0000313" key="4">
    <source>
        <dbReference type="EMBL" id="SHL09976.1"/>
    </source>
</evidence>
<dbReference type="OrthoDB" id="205566at2157"/>
<feature type="transmembrane region" description="Helical" evidence="2">
    <location>
        <begin position="304"/>
        <end position="323"/>
    </location>
</feature>
<keyword evidence="2" id="KW-1133">Transmembrane helix</keyword>
<evidence type="ECO:0000313" key="3">
    <source>
        <dbReference type="EMBL" id="EFW91296.1"/>
    </source>
</evidence>
<keyword evidence="2" id="KW-0472">Membrane</keyword>
<reference evidence="4" key="3">
    <citation type="submission" date="2016-11" db="EMBL/GenBank/DDBJ databases">
        <authorList>
            <person name="Jaros S."/>
            <person name="Januszkiewicz K."/>
            <person name="Wedrychowicz H."/>
        </authorList>
    </citation>
    <scope>NUCLEOTIDE SEQUENCE [LARGE SCALE GENOMIC DNA]</scope>
    <source>
        <strain evidence="4">DX253</strain>
    </source>
</reference>
<feature type="transmembrane region" description="Helical" evidence="2">
    <location>
        <begin position="84"/>
        <end position="105"/>
    </location>
</feature>
<accession>E7QVN3</accession>
<feature type="transmembrane region" description="Helical" evidence="2">
    <location>
        <begin position="213"/>
        <end position="233"/>
    </location>
</feature>
<protein>
    <submittedName>
        <fullName evidence="3">Putative sodium/phosphate symporter</fullName>
    </submittedName>
</protein>
<keyword evidence="6" id="KW-1185">Reference proteome</keyword>
<feature type="region of interest" description="Disordered" evidence="1">
    <location>
        <begin position="543"/>
        <end position="571"/>
    </location>
</feature>
<evidence type="ECO:0000256" key="2">
    <source>
        <dbReference type="SAM" id="Phobius"/>
    </source>
</evidence>
<dbReference type="Proteomes" id="UP000184203">
    <property type="component" value="Unassembled WGS sequence"/>
</dbReference>
<dbReference type="EMBL" id="FRAN01000004">
    <property type="protein sequence ID" value="SHL09976.1"/>
    <property type="molecule type" value="Genomic_DNA"/>
</dbReference>
<reference evidence="3 5" key="1">
    <citation type="journal article" date="2014" name="ISME J.">
        <title>Trehalose/2-sulfotrehalose biosynthesis and glycine-betaine uptake are widely spread mechanisms for osmoadaptation in the Halobacteriales.</title>
        <authorList>
            <person name="Youssef N.H."/>
            <person name="Savage-Ashlock K.N."/>
            <person name="McCully A.L."/>
            <person name="Luedtke B."/>
            <person name="Shaw E.I."/>
            <person name="Hoff W.D."/>
            <person name="Elshahed M.S."/>
        </authorList>
    </citation>
    <scope>NUCLEOTIDE SEQUENCE [LARGE SCALE GENOMIC DNA]</scope>
    <source>
        <strain evidence="3 5">DX253</strain>
    </source>
</reference>
<feature type="transmembrane region" description="Helical" evidence="2">
    <location>
        <begin position="245"/>
        <end position="266"/>
    </location>
</feature>
<name>E7QVN3_HALPU</name>
<feature type="transmembrane region" description="Helical" evidence="2">
    <location>
        <begin position="273"/>
        <end position="292"/>
    </location>
</feature>
<feature type="transmembrane region" description="Helical" evidence="2">
    <location>
        <begin position="170"/>
        <end position="201"/>
    </location>
</feature>
<proteinExistence type="predicted"/>
<dbReference type="RefSeq" id="WP_007980930.1">
    <property type="nucleotide sequence ID" value="NZ_AEMG01000015.1"/>
</dbReference>